<dbReference type="GO" id="GO:0000271">
    <property type="term" value="P:polysaccharide biosynthetic process"/>
    <property type="evidence" value="ECO:0007669"/>
    <property type="project" value="InterPro"/>
</dbReference>
<dbReference type="SUPFAM" id="SSF52413">
    <property type="entry name" value="UDP-glucose/GDP-mannose dehydrogenase C-terminal domain"/>
    <property type="match status" value="1"/>
</dbReference>
<dbReference type="Gene3D" id="3.40.50.720">
    <property type="entry name" value="NAD(P)-binding Rossmann-like Domain"/>
    <property type="match status" value="1"/>
</dbReference>
<evidence type="ECO:0000259" key="1">
    <source>
        <dbReference type="SMART" id="SM00984"/>
    </source>
</evidence>
<feature type="non-terminal residue" evidence="2">
    <location>
        <position position="1"/>
    </location>
</feature>
<dbReference type="InterPro" id="IPR028359">
    <property type="entry name" value="UDP_ManNAc/GlcNAc_DH"/>
</dbReference>
<gene>
    <name evidence="2" type="ORF">S03H2_65921</name>
</gene>
<sequence>VDILKPGPGVGGHCIAVDPWFIVDSAPELALLIRKAREVNDGKPDYVVNKVKEAAAQLNQPVITCLGLSFKADVDDLRESPAVQIVQELARDGGKILVVEPHIDKLPLELANQTGIELIELDEGLKKADIVVVLVDHKVFRDVTPEAHAAKTVIDTWGMWE</sequence>
<dbReference type="EMBL" id="BARU01042980">
    <property type="protein sequence ID" value="GAH77129.1"/>
    <property type="molecule type" value="Genomic_DNA"/>
</dbReference>
<dbReference type="GO" id="GO:0016616">
    <property type="term" value="F:oxidoreductase activity, acting on the CH-OH group of donors, NAD or NADP as acceptor"/>
    <property type="evidence" value="ECO:0007669"/>
    <property type="project" value="InterPro"/>
</dbReference>
<dbReference type="PANTHER" id="PTHR43491">
    <property type="entry name" value="UDP-N-ACETYL-D-MANNOSAMINE DEHYDROGENASE"/>
    <property type="match status" value="1"/>
</dbReference>
<dbReference type="GO" id="GO:0051287">
    <property type="term" value="F:NAD binding"/>
    <property type="evidence" value="ECO:0007669"/>
    <property type="project" value="InterPro"/>
</dbReference>
<dbReference type="InterPro" id="IPR014026">
    <property type="entry name" value="UDP-Glc/GDP-Man_DH_dimer"/>
</dbReference>
<dbReference type="Pfam" id="PF03720">
    <property type="entry name" value="UDPG_MGDP_dh_C"/>
    <property type="match status" value="1"/>
</dbReference>
<reference evidence="2" key="1">
    <citation type="journal article" date="2014" name="Front. Microbiol.">
        <title>High frequency of phylogenetically diverse reductive dehalogenase-homologous genes in deep subseafloor sedimentary metagenomes.</title>
        <authorList>
            <person name="Kawai M."/>
            <person name="Futagami T."/>
            <person name="Toyoda A."/>
            <person name="Takaki Y."/>
            <person name="Nishi S."/>
            <person name="Hori S."/>
            <person name="Arai W."/>
            <person name="Tsubouchi T."/>
            <person name="Morono Y."/>
            <person name="Uchiyama I."/>
            <person name="Ito T."/>
            <person name="Fujiyama A."/>
            <person name="Inagaki F."/>
            <person name="Takami H."/>
        </authorList>
    </citation>
    <scope>NUCLEOTIDE SEQUENCE</scope>
    <source>
        <strain evidence="2">Expedition CK06-06</strain>
    </source>
</reference>
<evidence type="ECO:0000313" key="2">
    <source>
        <dbReference type="EMBL" id="GAH77129.1"/>
    </source>
</evidence>
<dbReference type="InterPro" id="IPR017476">
    <property type="entry name" value="UDP-Glc/GDP-Man"/>
</dbReference>
<proteinExistence type="predicted"/>
<organism evidence="2">
    <name type="scientific">marine sediment metagenome</name>
    <dbReference type="NCBI Taxonomy" id="412755"/>
    <lineage>
        <taxon>unclassified sequences</taxon>
        <taxon>metagenomes</taxon>
        <taxon>ecological metagenomes</taxon>
    </lineage>
</organism>
<dbReference type="PANTHER" id="PTHR43491:SF1">
    <property type="entry name" value="UDP-N-ACETYL-D-MANNOSAMINE DEHYDROGENASE"/>
    <property type="match status" value="1"/>
</dbReference>
<dbReference type="InterPro" id="IPR008927">
    <property type="entry name" value="6-PGluconate_DH-like_C_sf"/>
</dbReference>
<dbReference type="InterPro" id="IPR036220">
    <property type="entry name" value="UDP-Glc/GDP-Man_DH_C_sf"/>
</dbReference>
<accession>X1JFM0</accession>
<comment type="caution">
    <text evidence="2">The sequence shown here is derived from an EMBL/GenBank/DDBJ whole genome shotgun (WGS) entry which is preliminary data.</text>
</comment>
<dbReference type="AlphaFoldDB" id="X1JFM0"/>
<dbReference type="Pfam" id="PF00984">
    <property type="entry name" value="UDPG_MGDP_dh"/>
    <property type="match status" value="1"/>
</dbReference>
<dbReference type="InterPro" id="IPR014027">
    <property type="entry name" value="UDP-Glc/GDP-Man_DH_C"/>
</dbReference>
<dbReference type="SUPFAM" id="SSF48179">
    <property type="entry name" value="6-phosphogluconate dehydrogenase C-terminal domain-like"/>
    <property type="match status" value="1"/>
</dbReference>
<dbReference type="PIRSF" id="PIRSF500136">
    <property type="entry name" value="UDP_ManNAc_DH"/>
    <property type="match status" value="1"/>
</dbReference>
<dbReference type="PIRSF" id="PIRSF000124">
    <property type="entry name" value="UDPglc_GDPman_dh"/>
    <property type="match status" value="1"/>
</dbReference>
<dbReference type="SMART" id="SM00984">
    <property type="entry name" value="UDPG_MGDP_dh_C"/>
    <property type="match status" value="1"/>
</dbReference>
<name>X1JFM0_9ZZZZ</name>
<protein>
    <recommendedName>
        <fullName evidence="1">UDP-glucose/GDP-mannose dehydrogenase C-terminal domain-containing protein</fullName>
    </recommendedName>
</protein>
<feature type="domain" description="UDP-glucose/GDP-mannose dehydrogenase C-terminal" evidence="1">
    <location>
        <begin position="64"/>
        <end position="161"/>
    </location>
</feature>
<dbReference type="GO" id="GO:0016628">
    <property type="term" value="F:oxidoreductase activity, acting on the CH-CH group of donors, NAD or NADP as acceptor"/>
    <property type="evidence" value="ECO:0007669"/>
    <property type="project" value="InterPro"/>
</dbReference>